<dbReference type="GO" id="GO:0006270">
    <property type="term" value="P:DNA replication initiation"/>
    <property type="evidence" value="ECO:0007669"/>
    <property type="project" value="TreeGrafter"/>
</dbReference>
<evidence type="ECO:0000256" key="3">
    <source>
        <dbReference type="ARBA" id="ARBA00023242"/>
    </source>
</evidence>
<evidence type="ECO:0000256" key="4">
    <source>
        <dbReference type="SAM" id="MobiDB-lite"/>
    </source>
</evidence>
<dbReference type="RefSeq" id="XP_025600841.1">
    <property type="nucleotide sequence ID" value="XM_025744987.1"/>
</dbReference>
<comment type="subcellular location">
    <subcellularLocation>
        <location evidence="1">Nucleus</location>
    </subcellularLocation>
</comment>
<feature type="compositionally biased region" description="Basic and acidic residues" evidence="4">
    <location>
        <begin position="430"/>
        <end position="439"/>
    </location>
</feature>
<accession>A0A316ZI11</accession>
<feature type="domain" description="Origin recognition complex subunit 5 C-terminal" evidence="5">
    <location>
        <begin position="370"/>
        <end position="559"/>
    </location>
</feature>
<dbReference type="OrthoDB" id="365981at2759"/>
<dbReference type="EMBL" id="KZ819285">
    <property type="protein sequence ID" value="PWO00563.1"/>
    <property type="molecule type" value="Genomic_DNA"/>
</dbReference>
<dbReference type="AlphaFoldDB" id="A0A316ZI11"/>
<organism evidence="7 8">
    <name type="scientific">Tilletiopsis washingtonensis</name>
    <dbReference type="NCBI Taxonomy" id="58919"/>
    <lineage>
        <taxon>Eukaryota</taxon>
        <taxon>Fungi</taxon>
        <taxon>Dikarya</taxon>
        <taxon>Basidiomycota</taxon>
        <taxon>Ustilaginomycotina</taxon>
        <taxon>Exobasidiomycetes</taxon>
        <taxon>Entylomatales</taxon>
        <taxon>Entylomatales incertae sedis</taxon>
        <taxon>Tilletiopsis</taxon>
    </lineage>
</organism>
<dbReference type="GO" id="GO:0003688">
    <property type="term" value="F:DNA replication origin binding"/>
    <property type="evidence" value="ECO:0007669"/>
    <property type="project" value="TreeGrafter"/>
</dbReference>
<dbReference type="GO" id="GO:0005664">
    <property type="term" value="C:nuclear origin of replication recognition complex"/>
    <property type="evidence" value="ECO:0007669"/>
    <property type="project" value="TreeGrafter"/>
</dbReference>
<proteinExistence type="predicted"/>
<evidence type="ECO:0000256" key="2">
    <source>
        <dbReference type="ARBA" id="ARBA00022705"/>
    </source>
</evidence>
<evidence type="ECO:0000259" key="5">
    <source>
        <dbReference type="Pfam" id="PF14630"/>
    </source>
</evidence>
<dbReference type="InterPro" id="IPR020796">
    <property type="entry name" value="ORC5"/>
</dbReference>
<protein>
    <recommendedName>
        <fullName evidence="9">Origin recognition complex subunit 5</fullName>
    </recommendedName>
</protein>
<feature type="compositionally biased region" description="Basic residues" evidence="4">
    <location>
        <begin position="414"/>
        <end position="429"/>
    </location>
</feature>
<feature type="region of interest" description="Disordered" evidence="4">
    <location>
        <begin position="413"/>
        <end position="439"/>
    </location>
</feature>
<dbReference type="PANTHER" id="PTHR12705">
    <property type="entry name" value="ORIGIN RECOGNITION COMPLEX SUBUNIT 5"/>
    <property type="match status" value="1"/>
</dbReference>
<dbReference type="Pfam" id="PF14630">
    <property type="entry name" value="ORC5_C"/>
    <property type="match status" value="1"/>
</dbReference>
<dbReference type="Pfam" id="PF21639">
    <property type="entry name" value="ORC5_lid"/>
    <property type="match status" value="1"/>
</dbReference>
<reference evidence="7 8" key="1">
    <citation type="journal article" date="2018" name="Mol. Biol. Evol.">
        <title>Broad Genomic Sampling Reveals a Smut Pathogenic Ancestry of the Fungal Clade Ustilaginomycotina.</title>
        <authorList>
            <person name="Kijpornyongpan T."/>
            <person name="Mondo S.J."/>
            <person name="Barry K."/>
            <person name="Sandor L."/>
            <person name="Lee J."/>
            <person name="Lipzen A."/>
            <person name="Pangilinan J."/>
            <person name="LaButti K."/>
            <person name="Hainaut M."/>
            <person name="Henrissat B."/>
            <person name="Grigoriev I.V."/>
            <person name="Spatafora J.W."/>
            <person name="Aime M.C."/>
        </authorList>
    </citation>
    <scope>NUCLEOTIDE SEQUENCE [LARGE SCALE GENOMIC DNA]</scope>
    <source>
        <strain evidence="7 8">MCA 4186</strain>
    </source>
</reference>
<keyword evidence="8" id="KW-1185">Reference proteome</keyword>
<evidence type="ECO:0000259" key="6">
    <source>
        <dbReference type="Pfam" id="PF21639"/>
    </source>
</evidence>
<evidence type="ECO:0000256" key="1">
    <source>
        <dbReference type="ARBA" id="ARBA00004123"/>
    </source>
</evidence>
<dbReference type="Proteomes" id="UP000245946">
    <property type="component" value="Unassembled WGS sequence"/>
</dbReference>
<dbReference type="GeneID" id="37272531"/>
<evidence type="ECO:0008006" key="9">
    <source>
        <dbReference type="Google" id="ProtNLM"/>
    </source>
</evidence>
<dbReference type="InterPro" id="IPR048866">
    <property type="entry name" value="ORC5_lid"/>
</dbReference>
<gene>
    <name evidence="7" type="ORF">FA09DRAFT_358620</name>
</gene>
<keyword evidence="3" id="KW-0539">Nucleus</keyword>
<dbReference type="PANTHER" id="PTHR12705:SF0">
    <property type="entry name" value="ORIGIN RECOGNITION COMPLEX SUBUNIT 5"/>
    <property type="match status" value="1"/>
</dbReference>
<feature type="region of interest" description="Disordered" evidence="4">
    <location>
        <begin position="1"/>
        <end position="22"/>
    </location>
</feature>
<feature type="domain" description="ORC5 lid" evidence="6">
    <location>
        <begin position="235"/>
        <end position="290"/>
    </location>
</feature>
<sequence>MSSAEAGPSRSGAESRAAQEARLAEHFPGRAEAVATLLDVLCTPDTPLPAAVHIHAASSSRASELLSHLLAGATATRISSLDPLQQPTCALLYAHLLADLAPASAARPEALDTLVAALAPALQEQRALVVVQNAERMRDVWEESIGEAVWGLAELLRAHGRLCVVTVSSLPVASFRTPRGSGAVLGAGAPIVLRLPALRRDEAVAVLRRDGEDLLPKDPRAATVPTHDWRTLHGAYVGLAYDTLGADTRDEEELRTLTAAVWHPFIVPVLTGEMAVSAIPALLSRAAPLLRDVLARLLPRLVSANAWVASAVSWAESMSSEAMATTAAIEAEDALSQKTPSKRSRRAPLAARLAQGPLDSAVQQLAPSVPLLGAYLLLASFLASFNPARLDARYFLRDEHVLLPAAERVDASARKRKRGGAYRKKPAKRPPKDDGQREDLNRQQLLGPKPFPAERLLAILQALLIEAGGDASALVLGAAFAARRQDALLPEEETEQWERKSRGAGVMSLINQLVSQRLLVRMGPPTALLAPNLQLRCNITYDDALSLARRVSFGLDEWLWDWSGGGGG</sequence>
<dbReference type="STRING" id="58919.A0A316ZI11"/>
<keyword evidence="2" id="KW-0235">DNA replication</keyword>
<evidence type="ECO:0000313" key="8">
    <source>
        <dbReference type="Proteomes" id="UP000245946"/>
    </source>
</evidence>
<evidence type="ECO:0000313" key="7">
    <source>
        <dbReference type="EMBL" id="PWO00563.1"/>
    </source>
</evidence>
<name>A0A316ZI11_9BASI</name>
<dbReference type="InterPro" id="IPR047088">
    <property type="entry name" value="ORC5_C"/>
</dbReference>